<dbReference type="EMBL" id="CP045503">
    <property type="protein sequence ID" value="QPG59807.2"/>
    <property type="molecule type" value="Genomic_DNA"/>
</dbReference>
<organism evidence="3 4">
    <name type="scientific">Shewanella eurypsychrophilus</name>
    <dbReference type="NCBI Taxonomy" id="2593656"/>
    <lineage>
        <taxon>Bacteria</taxon>
        <taxon>Pseudomonadati</taxon>
        <taxon>Pseudomonadota</taxon>
        <taxon>Gammaproteobacteria</taxon>
        <taxon>Alteromonadales</taxon>
        <taxon>Shewanellaceae</taxon>
        <taxon>Shewanella</taxon>
    </lineage>
</organism>
<evidence type="ECO:0000313" key="4">
    <source>
        <dbReference type="Proteomes" id="UP000316416"/>
    </source>
</evidence>
<evidence type="ECO:0000256" key="2">
    <source>
        <dbReference type="SAM" id="SignalP"/>
    </source>
</evidence>
<feature type="coiled-coil region" evidence="1">
    <location>
        <begin position="30"/>
        <end position="70"/>
    </location>
</feature>
<feature type="signal peptide" evidence="2">
    <location>
        <begin position="1"/>
        <end position="22"/>
    </location>
</feature>
<evidence type="ECO:0000313" key="3">
    <source>
        <dbReference type="EMBL" id="QPG59807.2"/>
    </source>
</evidence>
<protein>
    <recommendedName>
        <fullName evidence="5">Orphan protein</fullName>
    </recommendedName>
</protein>
<reference evidence="3" key="1">
    <citation type="submission" date="2021-07" db="EMBL/GenBank/DDBJ databases">
        <title>Shewanella sp. YLB-07 whole genome sequence.</title>
        <authorList>
            <person name="Yu L."/>
        </authorList>
    </citation>
    <scope>NUCLEOTIDE SEQUENCE</scope>
    <source>
        <strain evidence="3">YLB-08</strain>
    </source>
</reference>
<proteinExistence type="predicted"/>
<evidence type="ECO:0000256" key="1">
    <source>
        <dbReference type="SAM" id="Coils"/>
    </source>
</evidence>
<keyword evidence="4" id="KW-1185">Reference proteome</keyword>
<dbReference type="RefSeq" id="WP_185965824.1">
    <property type="nucleotide sequence ID" value="NZ_CP045503.2"/>
</dbReference>
<name>A0ABX6VBU1_9GAMM</name>
<keyword evidence="2" id="KW-0732">Signal</keyword>
<evidence type="ECO:0008006" key="5">
    <source>
        <dbReference type="Google" id="ProtNLM"/>
    </source>
</evidence>
<feature type="chain" id="PRO_5047348715" description="Orphan protein" evidence="2">
    <location>
        <begin position="23"/>
        <end position="93"/>
    </location>
</feature>
<sequence>MTSSLKNILMIALLTTSSMASATEHTTLDIDESTATADELLVQYEAINEEMDAESQLEKIEHQLDQENLELLQPICIEYTIDIDTGEERCTSQ</sequence>
<dbReference type="Proteomes" id="UP000316416">
    <property type="component" value="Chromosome"/>
</dbReference>
<accession>A0ABX6VBU1</accession>
<gene>
    <name evidence="3" type="ORF">FM038_022375</name>
</gene>
<keyword evidence="1" id="KW-0175">Coiled coil</keyword>